<reference evidence="3 5" key="3">
    <citation type="journal article" date="2023" name="Nat. Commun.">
        <title>Genomic dissection of endemic carbapenem resistance reveals metallo-beta-lactamase dissemination through clonal, plasmid and integron transfer.</title>
        <authorList>
            <person name="Macesic N."/>
            <person name="Hawkey J."/>
            <person name="Vezina B."/>
            <person name="Wisniewski J.A."/>
            <person name="Cottingham H."/>
            <person name="Blakeway L.V."/>
            <person name="Harshegyi T."/>
            <person name="Pragastis K."/>
            <person name="Badoordeen G.Z."/>
            <person name="Dennison A."/>
            <person name="Spelman D.W."/>
            <person name="Jenney A.W.J."/>
            <person name="Peleg A.Y."/>
        </authorList>
    </citation>
    <scope>NUCLEOTIDE SEQUENCE [LARGE SCALE GENOMIC DNA]</scope>
    <source>
        <strain evidence="3 5">CPO519</strain>
    </source>
</reference>
<dbReference type="AlphaFoldDB" id="A0A0D5YFR4"/>
<evidence type="ECO:0000313" key="3">
    <source>
        <dbReference type="EMBL" id="MEC5497310.1"/>
    </source>
</evidence>
<proteinExistence type="predicted"/>
<evidence type="ECO:0000313" key="4">
    <source>
        <dbReference type="Proteomes" id="UP000032746"/>
    </source>
</evidence>
<dbReference type="EMBL" id="JARTMM020000001">
    <property type="protein sequence ID" value="MEC5497310.1"/>
    <property type="molecule type" value="Genomic_DNA"/>
</dbReference>
<reference evidence="4" key="2">
    <citation type="submission" date="2015-03" db="EMBL/GenBank/DDBJ databases">
        <authorList>
            <person name="Gallagher L.A."/>
            <person name="Hayden H.S."/>
            <person name="Weiss E.J."/>
            <person name="Hager K.R."/>
            <person name="Ramage E."/>
            <person name="Radey M.R."/>
            <person name="Bydalek R."/>
            <person name="Manoil C."/>
            <person name="Miller S.I."/>
            <person name="Brittnacher M.J."/>
        </authorList>
    </citation>
    <scope>NUCLEOTIDE SEQUENCE [LARGE SCALE GENOMIC DNA]</scope>
    <source>
        <strain evidence="4">AB5075-UW</strain>
    </source>
</reference>
<dbReference type="EMBL" id="JARTMM010000087">
    <property type="protein sequence ID" value="MDK4883348.1"/>
    <property type="molecule type" value="Genomic_DNA"/>
</dbReference>
<evidence type="ECO:0000313" key="1">
    <source>
        <dbReference type="EMBL" id="AKA31132.1"/>
    </source>
</evidence>
<protein>
    <submittedName>
        <fullName evidence="1">Uncharacterized protein</fullName>
    </submittedName>
</protein>
<dbReference type="Proteomes" id="UP001174156">
    <property type="component" value="Unassembled WGS sequence"/>
</dbReference>
<dbReference type="Proteomes" id="UP000032746">
    <property type="component" value="Chromosome"/>
</dbReference>
<reference evidence="3" key="5">
    <citation type="submission" date="2024-01" db="EMBL/GenBank/DDBJ databases">
        <authorList>
            <person name="Macesic N."/>
        </authorList>
    </citation>
    <scope>NUCLEOTIDE SEQUENCE</scope>
    <source>
        <strain evidence="3">CPO519</strain>
    </source>
</reference>
<evidence type="ECO:0000313" key="2">
    <source>
        <dbReference type="EMBL" id="MDK4883348.1"/>
    </source>
</evidence>
<dbReference type="PATRIC" id="fig|470.1345.peg.1347"/>
<gene>
    <name evidence="1" type="ORF">ABUW_1388</name>
    <name evidence="3" type="ORF">P9867_012725</name>
    <name evidence="2" type="ORF">P9867_17125</name>
</gene>
<dbReference type="RefSeq" id="WP_000783308.1">
    <property type="nucleotide sequence ID" value="NZ_CAUYZO010000001.1"/>
</dbReference>
<reference evidence="1 4" key="1">
    <citation type="journal article" date="2015" name="J. Bacteriol.">
        <title>Resources for Genetic and Genomic Analysis of Emerging Pathogen Acinetobacter baumannii.</title>
        <authorList>
            <person name="Gallagher L.A."/>
            <person name="Ramage E."/>
            <person name="Weiss E.J."/>
            <person name="Radey M."/>
            <person name="Hayden H.S."/>
            <person name="Held K.G."/>
            <person name="Huse H.K."/>
            <person name="Zurawski D.V."/>
            <person name="Brittnacher M.J."/>
            <person name="Manoil C."/>
        </authorList>
    </citation>
    <scope>NUCLEOTIDE SEQUENCE [LARGE SCALE GENOMIC DNA]</scope>
    <source>
        <strain evidence="1 4">AB5075-UW</strain>
    </source>
</reference>
<dbReference type="EMBL" id="CP008706">
    <property type="protein sequence ID" value="AKA31132.1"/>
    <property type="molecule type" value="Genomic_DNA"/>
</dbReference>
<name>A0A0D5YFR4_ACIBA</name>
<evidence type="ECO:0000313" key="5">
    <source>
        <dbReference type="Proteomes" id="UP001174156"/>
    </source>
</evidence>
<reference evidence="2" key="4">
    <citation type="submission" date="2023-01" db="EMBL/GenBank/DDBJ databases">
        <title>Genomic dissection of endemic carbapenem resistance: metallo-beta-lactamase gene dissemination through clonal, plasmid and integron transfer pathways.</title>
        <authorList>
            <person name="Macesic N."/>
        </authorList>
    </citation>
    <scope>NUCLEOTIDE SEQUENCE</scope>
    <source>
        <strain evidence="2">CPO519</strain>
    </source>
</reference>
<accession>A0A0D5YFR4</accession>
<sequence>MKMNAPIKLEMKVYAVNKDGQQAIVTMSLPLGQYPTRSTLEKIFKDAEGHLPDDFRVMNKSEFFNAYLQEEYGTTEKFATPGSREFTDDVIEMDESGAEG</sequence>
<organism evidence="1 4">
    <name type="scientific">Acinetobacter baumannii</name>
    <dbReference type="NCBI Taxonomy" id="470"/>
    <lineage>
        <taxon>Bacteria</taxon>
        <taxon>Pseudomonadati</taxon>
        <taxon>Pseudomonadota</taxon>
        <taxon>Gammaproteobacteria</taxon>
        <taxon>Moraxellales</taxon>
        <taxon>Moraxellaceae</taxon>
        <taxon>Acinetobacter</taxon>
        <taxon>Acinetobacter calcoaceticus/baumannii complex</taxon>
    </lineage>
</organism>